<evidence type="ECO:0000313" key="3">
    <source>
        <dbReference type="Proteomes" id="UP000257109"/>
    </source>
</evidence>
<gene>
    <name evidence="2" type="primary">pol</name>
    <name evidence="2" type="ORF">CR513_11625</name>
</gene>
<dbReference type="OrthoDB" id="10055717at2759"/>
<evidence type="ECO:0000313" key="2">
    <source>
        <dbReference type="EMBL" id="RDY04635.1"/>
    </source>
</evidence>
<dbReference type="SUPFAM" id="SSF56672">
    <property type="entry name" value="DNA/RNA polymerases"/>
    <property type="match status" value="1"/>
</dbReference>
<evidence type="ECO:0000259" key="1">
    <source>
        <dbReference type="Pfam" id="PF17919"/>
    </source>
</evidence>
<dbReference type="PANTHER" id="PTHR34072:SF57">
    <property type="entry name" value="RNA-DIRECTED DNA POLYMERASE"/>
    <property type="match status" value="1"/>
</dbReference>
<feature type="domain" description="Reverse transcriptase/retrotransposon-derived protein RNase H-like" evidence="1">
    <location>
        <begin position="228"/>
        <end position="311"/>
    </location>
</feature>
<dbReference type="InterPro" id="IPR043128">
    <property type="entry name" value="Rev_trsase/Diguanyl_cyclase"/>
</dbReference>
<comment type="caution">
    <text evidence="2">The sequence shown here is derived from an EMBL/GenBank/DDBJ whole genome shotgun (WGS) entry which is preliminary data.</text>
</comment>
<dbReference type="EMBL" id="QJKJ01002044">
    <property type="protein sequence ID" value="RDY04635.1"/>
    <property type="molecule type" value="Genomic_DNA"/>
</dbReference>
<organism evidence="2 3">
    <name type="scientific">Mucuna pruriens</name>
    <name type="common">Velvet bean</name>
    <name type="synonym">Dolichos pruriens</name>
    <dbReference type="NCBI Taxonomy" id="157652"/>
    <lineage>
        <taxon>Eukaryota</taxon>
        <taxon>Viridiplantae</taxon>
        <taxon>Streptophyta</taxon>
        <taxon>Embryophyta</taxon>
        <taxon>Tracheophyta</taxon>
        <taxon>Spermatophyta</taxon>
        <taxon>Magnoliopsida</taxon>
        <taxon>eudicotyledons</taxon>
        <taxon>Gunneridae</taxon>
        <taxon>Pentapetalae</taxon>
        <taxon>rosids</taxon>
        <taxon>fabids</taxon>
        <taxon>Fabales</taxon>
        <taxon>Fabaceae</taxon>
        <taxon>Papilionoideae</taxon>
        <taxon>50 kb inversion clade</taxon>
        <taxon>NPAAA clade</taxon>
        <taxon>indigoferoid/millettioid clade</taxon>
        <taxon>Phaseoleae</taxon>
        <taxon>Mucuna</taxon>
    </lineage>
</organism>
<dbReference type="AlphaFoldDB" id="A0A371HPA5"/>
<reference evidence="2" key="1">
    <citation type="submission" date="2018-05" db="EMBL/GenBank/DDBJ databases">
        <title>Draft genome of Mucuna pruriens seed.</title>
        <authorList>
            <person name="Nnadi N.E."/>
            <person name="Vos R."/>
            <person name="Hasami M.H."/>
            <person name="Devisetty U.K."/>
            <person name="Aguiy J.C."/>
        </authorList>
    </citation>
    <scope>NUCLEOTIDE SEQUENCE [LARGE SCALE GENOMIC DNA]</scope>
    <source>
        <strain evidence="2">JCA_2017</strain>
    </source>
</reference>
<accession>A0A371HPA5</accession>
<sequence>MELLVVRIIYPILDSQWVSSVQVVLKKSGMTVMKNQQDELVPTRIQNNWRVCIDYRKLNQAIHKDHFPLPFIDQKNPIIVFWMDSSDTCKFTLHQKINTKLLSPAYSTPLHTHVCCLACAMPRVYFSDDCMKVFMDDFTVYVKCIDTNLVLNFKKCHFMVTKGIVLGHLISSRGIEVDKSKIDIITSLLNPTSVWEVRSFLGHAGFYRRFIKNFNEIALPLSKLLQKDELKTRHTSVPILQAPNWEYLFELMCNATNLALEAILGQRVGVGKQSHVIAYVSQTMDSTQLNYTTIVKELLAIIFALEKFQFNIEIRDKKDVENSVADHLSKIESENDPMLIRDNFPDKKLLLHHGLHVSIISLLHLSFHQRHLGYTKRKLKVMLNTTYGMIHTFGDSTVIKSFEVYSGSRDLVNLPLLSFGIRRWPLWFNSDSLESDWMWVLLAHYFLRCPLICLRLRTMSESRDGH</sequence>
<feature type="non-terminal residue" evidence="2">
    <location>
        <position position="1"/>
    </location>
</feature>
<name>A0A371HPA5_MUCPR</name>
<dbReference type="PANTHER" id="PTHR34072">
    <property type="entry name" value="ENZYMATIC POLYPROTEIN-RELATED"/>
    <property type="match status" value="1"/>
</dbReference>
<dbReference type="InterPro" id="IPR043502">
    <property type="entry name" value="DNA/RNA_pol_sf"/>
</dbReference>
<protein>
    <submittedName>
        <fullName evidence="2">Retrovirus-related Pol polyprotein</fullName>
    </submittedName>
</protein>
<dbReference type="InterPro" id="IPR041577">
    <property type="entry name" value="RT_RNaseH_2"/>
</dbReference>
<dbReference type="Proteomes" id="UP000257109">
    <property type="component" value="Unassembled WGS sequence"/>
</dbReference>
<dbReference type="Pfam" id="PF17919">
    <property type="entry name" value="RT_RNaseH_2"/>
    <property type="match status" value="1"/>
</dbReference>
<keyword evidence="3" id="KW-1185">Reference proteome</keyword>
<dbReference type="Gene3D" id="3.30.70.270">
    <property type="match status" value="2"/>
</dbReference>
<proteinExistence type="predicted"/>